<reference evidence="1" key="1">
    <citation type="submission" date="2022-06" db="EMBL/GenBank/DDBJ databases">
        <title>Akkermansia biwalacus sp. nov., an anaerobic mucin-degrading bacterium isolated from human intestine.</title>
        <authorList>
            <person name="Kobayashi Y."/>
            <person name="Inoue S."/>
            <person name="Kawahara T."/>
            <person name="Kohda N."/>
        </authorList>
    </citation>
    <scope>NUCLEOTIDE SEQUENCE</scope>
    <source>
        <strain evidence="1">WON2089</strain>
    </source>
</reference>
<organism evidence="1 2">
    <name type="scientific">Akkermansia biwaensis</name>
    <dbReference type="NCBI Taxonomy" id="2946555"/>
    <lineage>
        <taxon>Bacteria</taxon>
        <taxon>Pseudomonadati</taxon>
        <taxon>Verrucomicrobiota</taxon>
        <taxon>Verrucomicrobiia</taxon>
        <taxon>Verrucomicrobiales</taxon>
        <taxon>Akkermansiaceae</taxon>
        <taxon>Akkermansia</taxon>
    </lineage>
</organism>
<accession>A0ABM7ZD73</accession>
<evidence type="ECO:0000313" key="1">
    <source>
        <dbReference type="EMBL" id="BDL42629.1"/>
    </source>
</evidence>
<dbReference type="Proteomes" id="UP001062263">
    <property type="component" value="Chromosome"/>
</dbReference>
<dbReference type="EMBL" id="AP025943">
    <property type="protein sequence ID" value="BDL42629.1"/>
    <property type="molecule type" value="Genomic_DNA"/>
</dbReference>
<gene>
    <name evidence="1" type="ORF">Abiwalacus_02030</name>
</gene>
<sequence>MINSCSPNLNYGEEIDLSPYKESIKHVDLNSLPIEITESRIVPALYIGKRPNHINKHSKIIDVTPLSERFLFEYQKKKIVCFDNFLKKNYPETKFAVSVKKASTQSELEGIIDELKKHHINIEYITIPGIKN</sequence>
<evidence type="ECO:0000313" key="2">
    <source>
        <dbReference type="Proteomes" id="UP001062263"/>
    </source>
</evidence>
<proteinExistence type="predicted"/>
<keyword evidence="2" id="KW-1185">Reference proteome</keyword>
<name>A0ABM7ZD73_9BACT</name>
<protein>
    <submittedName>
        <fullName evidence="1">Uncharacterized protein</fullName>
    </submittedName>
</protein>